<dbReference type="GO" id="GO:0008360">
    <property type="term" value="P:regulation of cell shape"/>
    <property type="evidence" value="ECO:0007669"/>
    <property type="project" value="UniProtKB-KW"/>
</dbReference>
<gene>
    <name evidence="8" type="ORF">D3868_24520</name>
    <name evidence="7" type="ORF">SIM66_30485</name>
</gene>
<keyword evidence="6" id="KW-0961">Cell wall biogenesis/degradation</keyword>
<dbReference type="GO" id="GO:0016755">
    <property type="term" value="F:aminoacyltransferase activity"/>
    <property type="evidence" value="ECO:0007669"/>
    <property type="project" value="InterPro"/>
</dbReference>
<comment type="similarity">
    <text evidence="1">Belongs to the FemABX family.</text>
</comment>
<evidence type="ECO:0000256" key="5">
    <source>
        <dbReference type="ARBA" id="ARBA00023315"/>
    </source>
</evidence>
<evidence type="ECO:0000256" key="4">
    <source>
        <dbReference type="ARBA" id="ARBA00022984"/>
    </source>
</evidence>
<evidence type="ECO:0000256" key="6">
    <source>
        <dbReference type="ARBA" id="ARBA00023316"/>
    </source>
</evidence>
<dbReference type="Proteomes" id="UP001277471">
    <property type="component" value="Unassembled WGS sequence"/>
</dbReference>
<keyword evidence="3" id="KW-0133">Cell shape</keyword>
<dbReference type="PANTHER" id="PTHR36174:SF1">
    <property type="entry name" value="LIPID II:GLYCINE GLYCYLTRANSFERASE"/>
    <property type="match status" value="1"/>
</dbReference>
<evidence type="ECO:0000256" key="1">
    <source>
        <dbReference type="ARBA" id="ARBA00009943"/>
    </source>
</evidence>
<dbReference type="PROSITE" id="PS51191">
    <property type="entry name" value="FEMABX"/>
    <property type="match status" value="1"/>
</dbReference>
<keyword evidence="8" id="KW-0614">Plasmid</keyword>
<dbReference type="RefSeq" id="WP_059399515.1">
    <property type="nucleotide sequence ID" value="NZ_CP012916.1"/>
</dbReference>
<dbReference type="Pfam" id="PF02388">
    <property type="entry name" value="FemAB"/>
    <property type="match status" value="1"/>
</dbReference>
<dbReference type="AlphaFoldDB" id="A0A0P0EQU4"/>
<organism evidence="8 9">
    <name type="scientific">Azospirillum brasilense</name>
    <dbReference type="NCBI Taxonomy" id="192"/>
    <lineage>
        <taxon>Bacteria</taxon>
        <taxon>Pseudomonadati</taxon>
        <taxon>Pseudomonadota</taxon>
        <taxon>Alphaproteobacteria</taxon>
        <taxon>Rhodospirillales</taxon>
        <taxon>Azospirillaceae</taxon>
        <taxon>Azospirillum</taxon>
    </lineage>
</organism>
<evidence type="ECO:0000313" key="7">
    <source>
        <dbReference type="EMBL" id="MDX5955504.1"/>
    </source>
</evidence>
<sequence length="330" mass="36057">MPSPTSSEGAVTILWNEGTVGEWASLFARVPRSTLPQCFAYAGAMGRTHGFVPRLGLIRRDGTPIGIVQLLERRTLRLFHQRQIHRGPLWLDGIEPDLATQEAVFHVLRRACPDNPLSRASLLPELAAGPEAEAMLRRCGFRRFGPGYRTVWLDLSLGEEDLRAAMARDWRQRLKGAEKAGLVIDLDWEAKNLPWLMKQEHEQAQTKQFRPMTGALAVRIRNGLLKGGGKGDGVLMVAALESRSNRAAPAASALFYMHGGSATYQVGWSSESGRKSGAMRLVLWRAALALKARGVGWLDLGGINPDSAPGVTEFKLGTGGQAVESVGLFR</sequence>
<evidence type="ECO:0000313" key="9">
    <source>
        <dbReference type="Proteomes" id="UP000298774"/>
    </source>
</evidence>
<dbReference type="InterPro" id="IPR003447">
    <property type="entry name" value="FEMABX"/>
</dbReference>
<proteinExistence type="inferred from homology"/>
<keyword evidence="10" id="KW-1185">Reference proteome</keyword>
<geneLocation type="plasmid" evidence="8 9">
    <name>p2</name>
</geneLocation>
<dbReference type="Gene3D" id="3.40.630.30">
    <property type="match status" value="1"/>
</dbReference>
<protein>
    <submittedName>
        <fullName evidence="7">GNAT family N-acetyltransferase</fullName>
        <ecNumber evidence="7">2.3.1.-</ecNumber>
    </submittedName>
    <submittedName>
        <fullName evidence="8">Peptidoglycan bridge formation glycyltransferase FemA/FemB family protein</fullName>
    </submittedName>
</protein>
<dbReference type="EC" id="2.3.1.-" evidence="7"/>
<dbReference type="InterPro" id="IPR016181">
    <property type="entry name" value="Acyl_CoA_acyltransferase"/>
</dbReference>
<evidence type="ECO:0000256" key="2">
    <source>
        <dbReference type="ARBA" id="ARBA00022679"/>
    </source>
</evidence>
<keyword evidence="4" id="KW-0573">Peptidoglycan synthesis</keyword>
<dbReference type="GeneID" id="56450707"/>
<dbReference type="EMBL" id="JAWXYC010000005">
    <property type="protein sequence ID" value="MDX5955504.1"/>
    <property type="molecule type" value="Genomic_DNA"/>
</dbReference>
<dbReference type="EMBL" id="CP032341">
    <property type="protein sequence ID" value="QCO12198.1"/>
    <property type="molecule type" value="Genomic_DNA"/>
</dbReference>
<evidence type="ECO:0000256" key="3">
    <source>
        <dbReference type="ARBA" id="ARBA00022960"/>
    </source>
</evidence>
<dbReference type="GO" id="GO:0071555">
    <property type="term" value="P:cell wall organization"/>
    <property type="evidence" value="ECO:0007669"/>
    <property type="project" value="UniProtKB-KW"/>
</dbReference>
<dbReference type="KEGG" id="abf:AMK58_23405"/>
<name>A0A0P0EQU4_AZOBR</name>
<dbReference type="GO" id="GO:0009252">
    <property type="term" value="P:peptidoglycan biosynthetic process"/>
    <property type="evidence" value="ECO:0007669"/>
    <property type="project" value="UniProtKB-KW"/>
</dbReference>
<evidence type="ECO:0000313" key="8">
    <source>
        <dbReference type="EMBL" id="QCO12198.1"/>
    </source>
</evidence>
<dbReference type="PANTHER" id="PTHR36174">
    <property type="entry name" value="LIPID II:GLYCINE GLYCYLTRANSFERASE"/>
    <property type="match status" value="1"/>
</dbReference>
<dbReference type="InterPro" id="IPR050644">
    <property type="entry name" value="PG_Glycine_Bridge_Synth"/>
</dbReference>
<keyword evidence="2 8" id="KW-0808">Transferase</keyword>
<dbReference type="SUPFAM" id="SSF55729">
    <property type="entry name" value="Acyl-CoA N-acyltransferases (Nat)"/>
    <property type="match status" value="2"/>
</dbReference>
<keyword evidence="5 7" id="KW-0012">Acyltransferase</keyword>
<accession>A0A0P0EQU4</accession>
<reference evidence="8 9" key="1">
    <citation type="submission" date="2018-09" db="EMBL/GenBank/DDBJ databases">
        <title>Whole genome based analysis of evolution and adaptive divergence in Indian and Brazilian strains of Azospirillum brasilense.</title>
        <authorList>
            <person name="Singh C."/>
            <person name="Tripathi A.K."/>
        </authorList>
    </citation>
    <scope>NUCLEOTIDE SEQUENCE [LARGE SCALE GENOMIC DNA]</scope>
    <source>
        <strain evidence="8 9">MTCC4038</strain>
        <plasmid evidence="8 9">p2</plasmid>
    </source>
</reference>
<evidence type="ECO:0000313" key="10">
    <source>
        <dbReference type="Proteomes" id="UP001277471"/>
    </source>
</evidence>
<dbReference type="Proteomes" id="UP000298774">
    <property type="component" value="Plasmid p2"/>
</dbReference>
<reference evidence="7 10" key="2">
    <citation type="submission" date="2023-11" db="EMBL/GenBank/DDBJ databases">
        <title>MicrobeMod: A computational toolkit for identifying prokaryotic methylation and restriction-modification with nanopore sequencing.</title>
        <authorList>
            <person name="Crits-Christoph A."/>
            <person name="Kang S.C."/>
            <person name="Lee H."/>
            <person name="Ostrov N."/>
        </authorList>
    </citation>
    <scope>NUCLEOTIDE SEQUENCE [LARGE SCALE GENOMIC DNA]</scope>
    <source>
        <strain evidence="7 10">ATCC 29145</strain>
    </source>
</reference>